<dbReference type="Proteomes" id="UP001283361">
    <property type="component" value="Unassembled WGS sequence"/>
</dbReference>
<protein>
    <recommendedName>
        <fullName evidence="8">C2H2-type domain-containing protein</fullName>
    </recommendedName>
</protein>
<evidence type="ECO:0000259" key="8">
    <source>
        <dbReference type="PROSITE" id="PS50157"/>
    </source>
</evidence>
<dbReference type="PROSITE" id="PS50157">
    <property type="entry name" value="ZINC_FINGER_C2H2_2"/>
    <property type="match status" value="10"/>
</dbReference>
<feature type="domain" description="C2H2-type" evidence="8">
    <location>
        <begin position="668"/>
        <end position="695"/>
    </location>
</feature>
<keyword evidence="6" id="KW-0539">Nucleus</keyword>
<organism evidence="9 10">
    <name type="scientific">Elysia crispata</name>
    <name type="common">lettuce slug</name>
    <dbReference type="NCBI Taxonomy" id="231223"/>
    <lineage>
        <taxon>Eukaryota</taxon>
        <taxon>Metazoa</taxon>
        <taxon>Spiralia</taxon>
        <taxon>Lophotrochozoa</taxon>
        <taxon>Mollusca</taxon>
        <taxon>Gastropoda</taxon>
        <taxon>Heterobranchia</taxon>
        <taxon>Euthyneura</taxon>
        <taxon>Panpulmonata</taxon>
        <taxon>Sacoglossa</taxon>
        <taxon>Placobranchoidea</taxon>
        <taxon>Plakobranchidae</taxon>
        <taxon>Elysia</taxon>
    </lineage>
</organism>
<dbReference type="FunFam" id="3.30.160.60:FF:000202">
    <property type="entry name" value="Zinc finger protein 574"/>
    <property type="match status" value="1"/>
</dbReference>
<keyword evidence="10" id="KW-1185">Reference proteome</keyword>
<dbReference type="Gene3D" id="3.30.160.60">
    <property type="entry name" value="Classic Zinc Finger"/>
    <property type="match status" value="10"/>
</dbReference>
<dbReference type="EMBL" id="JAWDGP010000223">
    <property type="protein sequence ID" value="KAK3802593.1"/>
    <property type="molecule type" value="Genomic_DNA"/>
</dbReference>
<dbReference type="PANTHER" id="PTHR24376:SF235">
    <property type="entry name" value="C2H2-TYPE DOMAIN-CONTAINING PROTEIN"/>
    <property type="match status" value="1"/>
</dbReference>
<feature type="domain" description="C2H2-type" evidence="8">
    <location>
        <begin position="858"/>
        <end position="885"/>
    </location>
</feature>
<evidence type="ECO:0000313" key="10">
    <source>
        <dbReference type="Proteomes" id="UP001283361"/>
    </source>
</evidence>
<dbReference type="InterPro" id="IPR013087">
    <property type="entry name" value="Znf_C2H2_type"/>
</dbReference>
<evidence type="ECO:0000256" key="5">
    <source>
        <dbReference type="ARBA" id="ARBA00022833"/>
    </source>
</evidence>
<evidence type="ECO:0000256" key="6">
    <source>
        <dbReference type="ARBA" id="ARBA00023242"/>
    </source>
</evidence>
<dbReference type="FunFam" id="3.30.160.60:FF:000446">
    <property type="entry name" value="Zinc finger protein"/>
    <property type="match status" value="1"/>
</dbReference>
<feature type="domain" description="C2H2-type" evidence="8">
    <location>
        <begin position="348"/>
        <end position="375"/>
    </location>
</feature>
<dbReference type="AlphaFoldDB" id="A0AAE1BAN9"/>
<proteinExistence type="predicted"/>
<feature type="domain" description="C2H2-type" evidence="8">
    <location>
        <begin position="696"/>
        <end position="723"/>
    </location>
</feature>
<evidence type="ECO:0000256" key="3">
    <source>
        <dbReference type="ARBA" id="ARBA00022737"/>
    </source>
</evidence>
<feature type="domain" description="C2H2-type" evidence="8">
    <location>
        <begin position="802"/>
        <end position="829"/>
    </location>
</feature>
<name>A0AAE1BAN9_9GAST</name>
<evidence type="ECO:0000256" key="2">
    <source>
        <dbReference type="ARBA" id="ARBA00022723"/>
    </source>
</evidence>
<evidence type="ECO:0000313" key="9">
    <source>
        <dbReference type="EMBL" id="KAK3802593.1"/>
    </source>
</evidence>
<dbReference type="GO" id="GO:0005634">
    <property type="term" value="C:nucleus"/>
    <property type="evidence" value="ECO:0007669"/>
    <property type="project" value="UniProtKB-SubCell"/>
</dbReference>
<gene>
    <name evidence="9" type="ORF">RRG08_027220</name>
</gene>
<keyword evidence="3" id="KW-0677">Repeat</keyword>
<dbReference type="PROSITE" id="PS00028">
    <property type="entry name" value="ZINC_FINGER_C2H2_1"/>
    <property type="match status" value="10"/>
</dbReference>
<feature type="domain" description="C2H2-type" evidence="8">
    <location>
        <begin position="640"/>
        <end position="667"/>
    </location>
</feature>
<evidence type="ECO:0000256" key="1">
    <source>
        <dbReference type="ARBA" id="ARBA00004123"/>
    </source>
</evidence>
<comment type="subcellular location">
    <subcellularLocation>
        <location evidence="1">Nucleus</location>
    </subcellularLocation>
</comment>
<reference evidence="9" key="1">
    <citation type="journal article" date="2023" name="G3 (Bethesda)">
        <title>A reference genome for the long-term kleptoplast-retaining sea slug Elysia crispata morphotype clarki.</title>
        <authorList>
            <person name="Eastman K.E."/>
            <person name="Pendleton A.L."/>
            <person name="Shaikh M.A."/>
            <person name="Suttiyut T."/>
            <person name="Ogas R."/>
            <person name="Tomko P."/>
            <person name="Gavelis G."/>
            <person name="Widhalm J.R."/>
            <person name="Wisecaver J.H."/>
        </authorList>
    </citation>
    <scope>NUCLEOTIDE SEQUENCE</scope>
    <source>
        <strain evidence="9">ECLA1</strain>
    </source>
</reference>
<keyword evidence="5" id="KW-0862">Zinc</keyword>
<evidence type="ECO:0000256" key="7">
    <source>
        <dbReference type="PROSITE-ProRule" id="PRU00042"/>
    </source>
</evidence>
<dbReference type="FunFam" id="3.30.160.60:FF:000065">
    <property type="entry name" value="B-cell CLL/lymphoma 6, member B"/>
    <property type="match status" value="1"/>
</dbReference>
<evidence type="ECO:0000256" key="4">
    <source>
        <dbReference type="ARBA" id="ARBA00022771"/>
    </source>
</evidence>
<dbReference type="InterPro" id="IPR036236">
    <property type="entry name" value="Znf_C2H2_sf"/>
</dbReference>
<feature type="domain" description="C2H2-type" evidence="8">
    <location>
        <begin position="612"/>
        <end position="639"/>
    </location>
</feature>
<accession>A0AAE1BAN9</accession>
<dbReference type="Pfam" id="PF00096">
    <property type="entry name" value="zf-C2H2"/>
    <property type="match status" value="5"/>
</dbReference>
<feature type="domain" description="C2H2-type" evidence="8">
    <location>
        <begin position="311"/>
        <end position="338"/>
    </location>
</feature>
<dbReference type="GO" id="GO:0008270">
    <property type="term" value="F:zinc ion binding"/>
    <property type="evidence" value="ECO:0007669"/>
    <property type="project" value="UniProtKB-KW"/>
</dbReference>
<dbReference type="GO" id="GO:0032502">
    <property type="term" value="P:developmental process"/>
    <property type="evidence" value="ECO:0007669"/>
    <property type="project" value="UniProtKB-ARBA"/>
</dbReference>
<dbReference type="SUPFAM" id="SSF57667">
    <property type="entry name" value="beta-beta-alpha zinc fingers"/>
    <property type="match status" value="7"/>
</dbReference>
<sequence length="969" mass="109055">MAELNLMNEFSSGIKEGTSAHNGVQCTFSEGVECVDDLEGSLAQGAEVGEIIYSMSEQKVRYEDEGSLCDLQQNEPFGSYENTDDMAIGAPDVGTFQVSLEQRSALQRDHDNSSSKNNEVLIKPSGSGNDLLVSDLCAVLQNVPNNAVEMSNILSVSSVLENDSVIANSQNEHPKAETEKDANVTRFENNLNLQEIYEGLQERTGPEKIIVVNKAGARVKPAENVANCENKGSDTNLPKDSCAFSLRESHIRAAKLSRFQLTVKLHDKAGTKPSTKAFKGRFACDQCSKTFKFNTGLTRHMQKCHSQSKKFQCDNCSMVFYSKTILARHILSHLGSKPARQTNHSKGFKCTQCSFTARLKRNLKKHMSLHTARKKQKCTQCSFSTNSKYTLQKHLNEAHSIHRDTLLSVQQSKRATELDLATCDIDAMQKENIPGSGLLKKTRSGGTMDTSTMERKMTEVYTIGSKLTEISKAVSFLAEKSQVISQLSEISSLASELALISSNVLLACKNTFDSSAGMEKRRSAAFAASKNLSQNVEKEDLGNDDETDDGSASIDIAATIKEELQDSTFLVPEDMGMQIQMDLKGEEIQKEDNILKPGSFQKIKDENGKKQLQCTRCLQIFNDMRSLKRHVMVHDDIRPYSCNKCGQSFRRKEHLKKHMVTHSEDRPFKCSQCSYTAKTEQRLKIHTLSHVQSKSYACTVCSYTSRTQYELNHHMKRHQTRKCTQCDYVCHSRVELKRHVSTHTTLSCPDCEFSTSDRAEYTKHTRKHSEIQLLCCEICGYSCNTMKKFKYHMLRHENKTPYQCEDCDYKCSSRASFDCHRLKHAGLKPFLCSFCGAAFRKTSHLNQHMLIHKDEKAYKCSKCGYSCRTKHNLKEHEMTHSGEKPFSCKYCNFSCRRNKALQLHMAKHESPPEVNVATVTTSLPPPYQVNLSIPLMPSLPSIQISPQMQYMQPSGMQLPLQMPLMPPGM</sequence>
<feature type="domain" description="C2H2-type" evidence="8">
    <location>
        <begin position="282"/>
        <end position="310"/>
    </location>
</feature>
<dbReference type="FunFam" id="3.30.160.60:FF:000110">
    <property type="entry name" value="Zinc finger protein-like"/>
    <property type="match status" value="1"/>
</dbReference>
<keyword evidence="2" id="KW-0479">Metal-binding</keyword>
<dbReference type="PANTHER" id="PTHR24376">
    <property type="entry name" value="ZINC FINGER PROTEIN"/>
    <property type="match status" value="1"/>
</dbReference>
<dbReference type="SMART" id="SM00355">
    <property type="entry name" value="ZnF_C2H2"/>
    <property type="match status" value="15"/>
</dbReference>
<comment type="caution">
    <text evidence="9">The sequence shown here is derived from an EMBL/GenBank/DDBJ whole genome shotgun (WGS) entry which is preliminary data.</text>
</comment>
<feature type="domain" description="C2H2-type" evidence="8">
    <location>
        <begin position="830"/>
        <end position="857"/>
    </location>
</feature>
<keyword evidence="4 7" id="KW-0863">Zinc-finger</keyword>